<proteinExistence type="predicted"/>
<dbReference type="KEGG" id="cmb:CSW64_14370"/>
<evidence type="ECO:0000313" key="2">
    <source>
        <dbReference type="EMBL" id="ATQ43508.1"/>
    </source>
</evidence>
<gene>
    <name evidence="2" type="ORF">CSW64_14370</name>
</gene>
<dbReference type="Gene3D" id="3.40.630.30">
    <property type="match status" value="1"/>
</dbReference>
<dbReference type="PROSITE" id="PS51186">
    <property type="entry name" value="GNAT"/>
    <property type="match status" value="1"/>
</dbReference>
<dbReference type="CDD" id="cd04301">
    <property type="entry name" value="NAT_SF"/>
    <property type="match status" value="1"/>
</dbReference>
<dbReference type="InterPro" id="IPR016181">
    <property type="entry name" value="Acyl_CoA_acyltransferase"/>
</dbReference>
<dbReference type="Proteomes" id="UP000228945">
    <property type="component" value="Chromosome"/>
</dbReference>
<dbReference type="AlphaFoldDB" id="A0A2D2AZS0"/>
<sequence>MKPSEDRDAALGADPDVVAAWVAGWALSRGVPPPVAAYGGLRVDVGAPDQKARYVFAAPSPSVERASREILEPHVFIKVAAPPEAVEPWLAEGWILQPLGFLMTTDGLEAGGVGLPDGYRFEVDVTPGGHTVSALAEDGEVGANGRVLLAGTTAVFDQIITHPDHRRRGLGRAVMGRLGAVAAENGATKGSLVATPDGRALYSTLGWRLHSLFTTFVRE</sequence>
<name>A0A2D2AZS0_9CAUL</name>
<keyword evidence="3" id="KW-1185">Reference proteome</keyword>
<dbReference type="GO" id="GO:0016747">
    <property type="term" value="F:acyltransferase activity, transferring groups other than amino-acyl groups"/>
    <property type="evidence" value="ECO:0007669"/>
    <property type="project" value="InterPro"/>
</dbReference>
<dbReference type="InterPro" id="IPR000182">
    <property type="entry name" value="GNAT_dom"/>
</dbReference>
<dbReference type="OrthoDB" id="4966223at2"/>
<feature type="domain" description="N-acetyltransferase" evidence="1">
    <location>
        <begin position="91"/>
        <end position="219"/>
    </location>
</feature>
<dbReference type="Pfam" id="PF13508">
    <property type="entry name" value="Acetyltransf_7"/>
    <property type="match status" value="1"/>
</dbReference>
<evidence type="ECO:0000259" key="1">
    <source>
        <dbReference type="PROSITE" id="PS51186"/>
    </source>
</evidence>
<dbReference type="EMBL" id="CP024201">
    <property type="protein sequence ID" value="ATQ43508.1"/>
    <property type="molecule type" value="Genomic_DNA"/>
</dbReference>
<evidence type="ECO:0000313" key="3">
    <source>
        <dbReference type="Proteomes" id="UP000228945"/>
    </source>
</evidence>
<protein>
    <submittedName>
        <fullName evidence="2">GNAT family N-acetyltransferase</fullName>
    </submittedName>
</protein>
<organism evidence="2 3">
    <name type="scientific">Caulobacter mirabilis</name>
    <dbReference type="NCBI Taxonomy" id="69666"/>
    <lineage>
        <taxon>Bacteria</taxon>
        <taxon>Pseudomonadati</taxon>
        <taxon>Pseudomonadota</taxon>
        <taxon>Alphaproteobacteria</taxon>
        <taxon>Caulobacterales</taxon>
        <taxon>Caulobacteraceae</taxon>
        <taxon>Caulobacter</taxon>
    </lineage>
</organism>
<keyword evidence="2" id="KW-0808">Transferase</keyword>
<accession>A0A2D2AZS0</accession>
<dbReference type="SUPFAM" id="SSF55729">
    <property type="entry name" value="Acyl-CoA N-acyltransferases (Nat)"/>
    <property type="match status" value="1"/>
</dbReference>
<reference evidence="2 3" key="1">
    <citation type="submission" date="2017-10" db="EMBL/GenBank/DDBJ databases">
        <title>Genome sequence of Caulobacter mirabilis FWC38.</title>
        <authorList>
            <person name="Fiebig A."/>
            <person name="Crosson S."/>
        </authorList>
    </citation>
    <scope>NUCLEOTIDE SEQUENCE [LARGE SCALE GENOMIC DNA]</scope>
    <source>
        <strain evidence="2 3">FWC 38</strain>
    </source>
</reference>
<dbReference type="RefSeq" id="WP_099622758.1">
    <property type="nucleotide sequence ID" value="NZ_CP024201.1"/>
</dbReference>